<dbReference type="AlphaFoldDB" id="A0A8T0FB54"/>
<evidence type="ECO:0000313" key="2">
    <source>
        <dbReference type="EMBL" id="KAF8788477.1"/>
    </source>
</evidence>
<evidence type="ECO:0000313" key="3">
    <source>
        <dbReference type="Proteomes" id="UP000807504"/>
    </source>
</evidence>
<reference evidence="2" key="2">
    <citation type="submission" date="2020-06" db="EMBL/GenBank/DDBJ databases">
        <authorList>
            <person name="Sheffer M."/>
        </authorList>
    </citation>
    <scope>NUCLEOTIDE SEQUENCE</scope>
</reference>
<organism evidence="2 3">
    <name type="scientific">Argiope bruennichi</name>
    <name type="common">Wasp spider</name>
    <name type="synonym">Aranea bruennichi</name>
    <dbReference type="NCBI Taxonomy" id="94029"/>
    <lineage>
        <taxon>Eukaryota</taxon>
        <taxon>Metazoa</taxon>
        <taxon>Ecdysozoa</taxon>
        <taxon>Arthropoda</taxon>
        <taxon>Chelicerata</taxon>
        <taxon>Arachnida</taxon>
        <taxon>Araneae</taxon>
        <taxon>Araneomorphae</taxon>
        <taxon>Entelegynae</taxon>
        <taxon>Araneoidea</taxon>
        <taxon>Araneidae</taxon>
        <taxon>Argiope</taxon>
    </lineage>
</organism>
<keyword evidence="1" id="KW-0732">Signal</keyword>
<proteinExistence type="predicted"/>
<comment type="caution">
    <text evidence="2">The sequence shown here is derived from an EMBL/GenBank/DDBJ whole genome shotgun (WGS) entry which is preliminary data.</text>
</comment>
<dbReference type="EMBL" id="JABXBU010000012">
    <property type="protein sequence ID" value="KAF8788477.1"/>
    <property type="molecule type" value="Genomic_DNA"/>
</dbReference>
<feature type="chain" id="PRO_5035941925" evidence="1">
    <location>
        <begin position="19"/>
        <end position="118"/>
    </location>
</feature>
<gene>
    <name evidence="2" type="ORF">HNY73_006512</name>
</gene>
<reference evidence="2" key="1">
    <citation type="journal article" date="2020" name="bioRxiv">
        <title>Chromosome-level reference genome of the European wasp spider Argiope bruennichi: a resource for studies on range expansion and evolutionary adaptation.</title>
        <authorList>
            <person name="Sheffer M.M."/>
            <person name="Hoppe A."/>
            <person name="Krehenwinkel H."/>
            <person name="Uhl G."/>
            <person name="Kuss A.W."/>
            <person name="Jensen L."/>
            <person name="Jensen C."/>
            <person name="Gillespie R.G."/>
            <person name="Hoff K.J."/>
            <person name="Prost S."/>
        </authorList>
    </citation>
    <scope>NUCLEOTIDE SEQUENCE</scope>
</reference>
<name>A0A8T0FB54_ARGBR</name>
<keyword evidence="3" id="KW-1185">Reference proteome</keyword>
<accession>A0A8T0FB54</accession>
<evidence type="ECO:0000256" key="1">
    <source>
        <dbReference type="SAM" id="SignalP"/>
    </source>
</evidence>
<feature type="signal peptide" evidence="1">
    <location>
        <begin position="1"/>
        <end position="18"/>
    </location>
</feature>
<sequence length="118" mass="13790">MPVFACSRILIEIQVALFGLIAHPNYDSGCKSKLKFPRSALYPMVTGTPSEVESQNCSKYKDTENRSKKGEKLVDFMENNMRSMVEKRNCSPQTRGHCNYRHLKRKTMLYEYLAYKRR</sequence>
<dbReference type="Proteomes" id="UP000807504">
    <property type="component" value="Unassembled WGS sequence"/>
</dbReference>
<protein>
    <submittedName>
        <fullName evidence="2">Uncharacterized protein</fullName>
    </submittedName>
</protein>